<sequence length="366" mass="40253">MAKHLVLAGGGHAHMEILANLGEFIKLGWRVTGIGPSDYHYYSGMGPGMLGTTYEPDDIRFATRAQVEAQGGTFVRDTIVAVDPQKRCLELASGAQVEYDLVSFNTGSSIRRPEITGDQEKIYTVKPIERLYEAREAISSQADLHPIRVAVIGGGPAGAEISGNLRELLAGSSCPAEVILYAGRRFMGRFPEAVRQKSRRLLGRAGVKIVENGYLQRIDDMHLVFDGTGGEAVDFILLATGVHPSSFFETAGMAVGRDGGLLVNRFLQHVDYPEVFGGGDCISFQERELDKVGVYAVRENPVLLHNLKAIIQGQPLQAFDPGGDYLLIFNLGQGQGVLRKRWLNMSGRLAFKVKDWIDRKFIERFK</sequence>
<dbReference type="InterPro" id="IPR023753">
    <property type="entry name" value="FAD/NAD-binding_dom"/>
</dbReference>
<evidence type="ECO:0000256" key="3">
    <source>
        <dbReference type="ARBA" id="ARBA00022827"/>
    </source>
</evidence>
<keyword evidence="2" id="KW-0285">Flavoprotein</keyword>
<dbReference type="PANTHER" id="PTHR42913">
    <property type="entry name" value="APOPTOSIS-INDUCING FACTOR 1"/>
    <property type="match status" value="1"/>
</dbReference>
<keyword evidence="4" id="KW-0560">Oxidoreductase</keyword>
<comment type="cofactor">
    <cofactor evidence="1">
        <name>FAD</name>
        <dbReference type="ChEBI" id="CHEBI:57692"/>
    </cofactor>
</comment>
<dbReference type="AlphaFoldDB" id="A0A8J6T9Z1"/>
<name>A0A8J6T9Z1_9BACT</name>
<evidence type="ECO:0000256" key="2">
    <source>
        <dbReference type="ARBA" id="ARBA00022630"/>
    </source>
</evidence>
<accession>A0A8J6T9Z1</accession>
<protein>
    <submittedName>
        <fullName evidence="6">FAD-dependent oxidoreductase</fullName>
    </submittedName>
</protein>
<evidence type="ECO:0000259" key="5">
    <source>
        <dbReference type="Pfam" id="PF07992"/>
    </source>
</evidence>
<reference evidence="6 7" key="1">
    <citation type="submission" date="2020-08" db="EMBL/GenBank/DDBJ databases">
        <title>Bridging the membrane lipid divide: bacteria of the FCB group superphylum have the potential to synthesize archaeal ether lipids.</title>
        <authorList>
            <person name="Villanueva L."/>
            <person name="Von Meijenfeldt F.A.B."/>
            <person name="Westbye A.B."/>
            <person name="Yadav S."/>
            <person name="Hopmans E.C."/>
            <person name="Dutilh B.E."/>
            <person name="Sinninghe Damste J.S."/>
        </authorList>
    </citation>
    <scope>NUCLEOTIDE SEQUENCE [LARGE SCALE GENOMIC DNA]</scope>
    <source>
        <strain evidence="6">NIOZ-UU81</strain>
    </source>
</reference>
<comment type="caution">
    <text evidence="6">The sequence shown here is derived from an EMBL/GenBank/DDBJ whole genome shotgun (WGS) entry which is preliminary data.</text>
</comment>
<dbReference type="Proteomes" id="UP000599024">
    <property type="component" value="Unassembled WGS sequence"/>
</dbReference>
<dbReference type="Pfam" id="PF07992">
    <property type="entry name" value="Pyr_redox_2"/>
    <property type="match status" value="1"/>
</dbReference>
<proteinExistence type="predicted"/>
<dbReference type="GO" id="GO:0003955">
    <property type="term" value="F:NAD(P)H dehydrogenase (quinone) activity"/>
    <property type="evidence" value="ECO:0007669"/>
    <property type="project" value="TreeGrafter"/>
</dbReference>
<gene>
    <name evidence="6" type="ORF">H8E79_03135</name>
</gene>
<dbReference type="SUPFAM" id="SSF51905">
    <property type="entry name" value="FAD/NAD(P)-binding domain"/>
    <property type="match status" value="2"/>
</dbReference>
<dbReference type="PANTHER" id="PTHR42913:SF9">
    <property type="entry name" value="SLR1591 PROTEIN"/>
    <property type="match status" value="1"/>
</dbReference>
<organism evidence="6 7">
    <name type="scientific">Candidatus Desulfatifera sulfidica</name>
    <dbReference type="NCBI Taxonomy" id="2841691"/>
    <lineage>
        <taxon>Bacteria</taxon>
        <taxon>Pseudomonadati</taxon>
        <taxon>Thermodesulfobacteriota</taxon>
        <taxon>Desulfobulbia</taxon>
        <taxon>Desulfobulbales</taxon>
        <taxon>Desulfobulbaceae</taxon>
        <taxon>Candidatus Desulfatifera</taxon>
    </lineage>
</organism>
<evidence type="ECO:0000256" key="4">
    <source>
        <dbReference type="ARBA" id="ARBA00023002"/>
    </source>
</evidence>
<dbReference type="Gene3D" id="3.50.50.100">
    <property type="match status" value="1"/>
</dbReference>
<evidence type="ECO:0000313" key="7">
    <source>
        <dbReference type="Proteomes" id="UP000599024"/>
    </source>
</evidence>
<keyword evidence="3" id="KW-0274">FAD</keyword>
<dbReference type="EMBL" id="JACNLK010000029">
    <property type="protein sequence ID" value="MBC8208148.1"/>
    <property type="molecule type" value="Genomic_DNA"/>
</dbReference>
<feature type="domain" description="FAD/NAD(P)-binding" evidence="5">
    <location>
        <begin position="4"/>
        <end position="286"/>
    </location>
</feature>
<evidence type="ECO:0000256" key="1">
    <source>
        <dbReference type="ARBA" id="ARBA00001974"/>
    </source>
</evidence>
<dbReference type="InterPro" id="IPR036188">
    <property type="entry name" value="FAD/NAD-bd_sf"/>
</dbReference>
<dbReference type="GO" id="GO:0019646">
    <property type="term" value="P:aerobic electron transport chain"/>
    <property type="evidence" value="ECO:0007669"/>
    <property type="project" value="TreeGrafter"/>
</dbReference>
<evidence type="ECO:0000313" key="6">
    <source>
        <dbReference type="EMBL" id="MBC8208148.1"/>
    </source>
</evidence>
<dbReference type="InterPro" id="IPR051169">
    <property type="entry name" value="NADH-Q_oxidoreductase"/>
</dbReference>